<dbReference type="PANTHER" id="PTHR23239:SF32">
    <property type="entry name" value="PHAKININ"/>
    <property type="match status" value="1"/>
</dbReference>
<protein>
    <submittedName>
        <fullName evidence="6">BFSP2 protein</fullName>
    </submittedName>
</protein>
<reference evidence="6" key="1">
    <citation type="journal article" date="2021" name="Cell">
        <title>Tracing the genetic footprints of vertebrate landing in non-teleost ray-finned fishes.</title>
        <authorList>
            <person name="Bi X."/>
            <person name="Wang K."/>
            <person name="Yang L."/>
            <person name="Pan H."/>
            <person name="Jiang H."/>
            <person name="Wei Q."/>
            <person name="Fang M."/>
            <person name="Yu H."/>
            <person name="Zhu C."/>
            <person name="Cai Y."/>
            <person name="He Y."/>
            <person name="Gan X."/>
            <person name="Zeng H."/>
            <person name="Yu D."/>
            <person name="Zhu Y."/>
            <person name="Jiang H."/>
            <person name="Qiu Q."/>
            <person name="Yang H."/>
            <person name="Zhang Y.E."/>
            <person name="Wang W."/>
            <person name="Zhu M."/>
            <person name="He S."/>
            <person name="Zhang G."/>
        </authorList>
    </citation>
    <scope>NUCLEOTIDE SEQUENCE</scope>
    <source>
        <strain evidence="6">Pddl_001</strain>
    </source>
</reference>
<dbReference type="PANTHER" id="PTHR23239">
    <property type="entry name" value="INTERMEDIATE FILAMENT"/>
    <property type="match status" value="1"/>
</dbReference>
<evidence type="ECO:0000256" key="3">
    <source>
        <dbReference type="SAM" id="Coils"/>
    </source>
</evidence>
<dbReference type="Proteomes" id="UP001166093">
    <property type="component" value="Unassembled WGS sequence"/>
</dbReference>
<dbReference type="Gene3D" id="1.20.5.1160">
    <property type="entry name" value="Vasodilator-stimulated phosphoprotein"/>
    <property type="match status" value="1"/>
</dbReference>
<dbReference type="PRINTS" id="PR01248">
    <property type="entry name" value="TYPE1KERATIN"/>
</dbReference>
<dbReference type="SUPFAM" id="SSF64593">
    <property type="entry name" value="Intermediate filament protein, coiled coil region"/>
    <property type="match status" value="1"/>
</dbReference>
<feature type="non-terminal residue" evidence="6">
    <location>
        <position position="578"/>
    </location>
</feature>
<dbReference type="Pfam" id="PF00038">
    <property type="entry name" value="Filament"/>
    <property type="match status" value="1"/>
</dbReference>
<proteinExistence type="predicted"/>
<sequence>MPLPRRRSSFLGQQVQAPQADCPTGGSRRVSIGTSSGGYFRAPGVYVGMVPIGGASSLGTRVSRRALGISSVFMQGLRSTNPVIMTQGLERSCSPTFESLNGCLLEYMEKVRALEQVNRELEEQIRVYLDKKASSAGSWGTLRQDWDDIYRQVSDSILDNARLMLQTENVQASAEDFKDRYENEQPFRRAVEDEINSLYKVIDDAHLTKMDLESQIENMREELDALTKGHEKDVKVLFNQLAGSQLDEADAPIETSLDHILEYIRAHWEKAIERNRTETDAYLEYNQQSESVNAKLSQKEEEVESLRTECNDIGCKIQSLQAETESMRALKRGMENSLYDAKHWHDIELQNLGSVISKLEAELSEIRGEVDQQKKDYETLLSNRMKLELEIGSYHGILDGEESRNFVESFNTVYSGICAVYLLWQCLEHQSQCDAPFGIFNEDWQLCTARTHLLGMTHPAHHTAVLLPEAGKIPSRSRNPASWAWNSRGCSSKPTSQCCWQTLAKGPSPCPGQTGVTSDRPKVTPQEPVSSTTTCLQSTTSPARSTQQSIAARCPPPEVGKQGKVAKVMYLDDQANLQ</sequence>
<accession>A0ABS2YQE7</accession>
<feature type="region of interest" description="Disordered" evidence="4">
    <location>
        <begin position="509"/>
        <end position="559"/>
    </location>
</feature>
<feature type="non-terminal residue" evidence="6">
    <location>
        <position position="1"/>
    </location>
</feature>
<dbReference type="InterPro" id="IPR039008">
    <property type="entry name" value="IF_rod_dom"/>
</dbReference>
<evidence type="ECO:0000313" key="6">
    <source>
        <dbReference type="EMBL" id="MBN3288321.1"/>
    </source>
</evidence>
<evidence type="ECO:0000256" key="1">
    <source>
        <dbReference type="ARBA" id="ARBA00022754"/>
    </source>
</evidence>
<organism evidence="6 7">
    <name type="scientific">Polyodon spathula</name>
    <name type="common">North American paddlefish</name>
    <name type="synonym">Squalus spathula</name>
    <dbReference type="NCBI Taxonomy" id="7913"/>
    <lineage>
        <taxon>Eukaryota</taxon>
        <taxon>Metazoa</taxon>
        <taxon>Chordata</taxon>
        <taxon>Craniata</taxon>
        <taxon>Vertebrata</taxon>
        <taxon>Euteleostomi</taxon>
        <taxon>Actinopterygii</taxon>
        <taxon>Chondrostei</taxon>
        <taxon>Acipenseriformes</taxon>
        <taxon>Polyodontidae</taxon>
        <taxon>Polyodon</taxon>
    </lineage>
</organism>
<feature type="domain" description="IF rod" evidence="5">
    <location>
        <begin position="93"/>
        <end position="405"/>
    </location>
</feature>
<keyword evidence="1" id="KW-0403">Intermediate filament</keyword>
<dbReference type="Gene3D" id="1.20.5.170">
    <property type="match status" value="1"/>
</dbReference>
<feature type="compositionally biased region" description="Low complexity" evidence="4">
    <location>
        <begin position="530"/>
        <end position="541"/>
    </location>
</feature>
<feature type="coiled-coil region" evidence="3">
    <location>
        <begin position="282"/>
        <end position="323"/>
    </location>
</feature>
<feature type="region of interest" description="Disordered" evidence="4">
    <location>
        <begin position="1"/>
        <end position="28"/>
    </location>
</feature>
<dbReference type="InterPro" id="IPR002957">
    <property type="entry name" value="Keratin_I"/>
</dbReference>
<feature type="coiled-coil region" evidence="3">
    <location>
        <begin position="104"/>
        <end position="131"/>
    </location>
</feature>
<evidence type="ECO:0000259" key="5">
    <source>
        <dbReference type="PROSITE" id="PS51842"/>
    </source>
</evidence>
<dbReference type="PROSITE" id="PS51842">
    <property type="entry name" value="IF_ROD_2"/>
    <property type="match status" value="1"/>
</dbReference>
<feature type="coiled-coil region" evidence="3">
    <location>
        <begin position="349"/>
        <end position="390"/>
    </location>
</feature>
<evidence type="ECO:0000256" key="2">
    <source>
        <dbReference type="ARBA" id="ARBA00023054"/>
    </source>
</evidence>
<gene>
    <name evidence="6" type="primary">Bfsp2</name>
    <name evidence="6" type="ORF">GTO93_0015424</name>
</gene>
<evidence type="ECO:0000256" key="4">
    <source>
        <dbReference type="SAM" id="MobiDB-lite"/>
    </source>
</evidence>
<keyword evidence="2 3" id="KW-0175">Coiled coil</keyword>
<name>A0ABS2YQE7_POLSP</name>
<dbReference type="Gene3D" id="1.20.5.500">
    <property type="entry name" value="Single helix bin"/>
    <property type="match status" value="1"/>
</dbReference>
<evidence type="ECO:0000313" key="7">
    <source>
        <dbReference type="Proteomes" id="UP001166093"/>
    </source>
</evidence>
<keyword evidence="7" id="KW-1185">Reference proteome</keyword>
<dbReference type="EMBL" id="JAAWVQ010174449">
    <property type="protein sequence ID" value="MBN3288321.1"/>
    <property type="molecule type" value="Genomic_DNA"/>
</dbReference>
<comment type="caution">
    <text evidence="6">The sequence shown here is derived from an EMBL/GenBank/DDBJ whole genome shotgun (WGS) entry which is preliminary data.</text>
</comment>
<dbReference type="SMART" id="SM01391">
    <property type="entry name" value="Filament"/>
    <property type="match status" value="1"/>
</dbReference>
<feature type="coiled-coil region" evidence="3">
    <location>
        <begin position="202"/>
        <end position="229"/>
    </location>
</feature>